<reference evidence="3" key="1">
    <citation type="journal article" date="2006" name="PLoS Biol.">
        <title>Macronuclear genome sequence of the ciliate Tetrahymena thermophila, a model eukaryote.</title>
        <authorList>
            <person name="Eisen J.A."/>
            <person name="Coyne R.S."/>
            <person name="Wu M."/>
            <person name="Wu D."/>
            <person name="Thiagarajan M."/>
            <person name="Wortman J.R."/>
            <person name="Badger J.H."/>
            <person name="Ren Q."/>
            <person name="Amedeo P."/>
            <person name="Jones K.M."/>
            <person name="Tallon L.J."/>
            <person name="Delcher A.L."/>
            <person name="Salzberg S.L."/>
            <person name="Silva J.C."/>
            <person name="Haas B.J."/>
            <person name="Majoros W.H."/>
            <person name="Farzad M."/>
            <person name="Carlton J.M."/>
            <person name="Smith R.K. Jr."/>
            <person name="Garg J."/>
            <person name="Pearlman R.E."/>
            <person name="Karrer K.M."/>
            <person name="Sun L."/>
            <person name="Manning G."/>
            <person name="Elde N.C."/>
            <person name="Turkewitz A.P."/>
            <person name="Asai D.J."/>
            <person name="Wilkes D.E."/>
            <person name="Wang Y."/>
            <person name="Cai H."/>
            <person name="Collins K."/>
            <person name="Stewart B.A."/>
            <person name="Lee S.R."/>
            <person name="Wilamowska K."/>
            <person name="Weinberg Z."/>
            <person name="Ruzzo W.L."/>
            <person name="Wloga D."/>
            <person name="Gaertig J."/>
            <person name="Frankel J."/>
            <person name="Tsao C.-C."/>
            <person name="Gorovsky M.A."/>
            <person name="Keeling P.J."/>
            <person name="Waller R.F."/>
            <person name="Patron N.J."/>
            <person name="Cherry J.M."/>
            <person name="Stover N.A."/>
            <person name="Krieger C.J."/>
            <person name="del Toro C."/>
            <person name="Ryder H.F."/>
            <person name="Williamson S.C."/>
            <person name="Barbeau R.A."/>
            <person name="Hamilton E.P."/>
            <person name="Orias E."/>
        </authorList>
    </citation>
    <scope>NUCLEOTIDE SEQUENCE [LARGE SCALE GENOMIC DNA]</scope>
    <source>
        <strain evidence="3">SB210</strain>
    </source>
</reference>
<protein>
    <submittedName>
        <fullName evidence="2">Uncharacterized protein</fullName>
    </submittedName>
</protein>
<evidence type="ECO:0000256" key="1">
    <source>
        <dbReference type="SAM" id="MobiDB-lite"/>
    </source>
</evidence>
<dbReference type="InParanoid" id="W7XGR5"/>
<keyword evidence="3" id="KW-1185">Reference proteome</keyword>
<feature type="region of interest" description="Disordered" evidence="1">
    <location>
        <begin position="1"/>
        <end position="30"/>
    </location>
</feature>
<dbReference type="AlphaFoldDB" id="W7XGR5"/>
<proteinExistence type="predicted"/>
<dbReference type="EMBL" id="GG662488">
    <property type="protein sequence ID" value="EWS72159.1"/>
    <property type="molecule type" value="Genomic_DNA"/>
</dbReference>
<gene>
    <name evidence="2" type="ORF">TTHERM_000694478</name>
</gene>
<organism evidence="2 3">
    <name type="scientific">Tetrahymena thermophila (strain SB210)</name>
    <dbReference type="NCBI Taxonomy" id="312017"/>
    <lineage>
        <taxon>Eukaryota</taxon>
        <taxon>Sar</taxon>
        <taxon>Alveolata</taxon>
        <taxon>Ciliophora</taxon>
        <taxon>Intramacronucleata</taxon>
        <taxon>Oligohymenophorea</taxon>
        <taxon>Hymenostomatida</taxon>
        <taxon>Tetrahymenina</taxon>
        <taxon>Tetrahymenidae</taxon>
        <taxon>Tetrahymena</taxon>
    </lineage>
</organism>
<sequence length="344" mass="39895">MSTTQSDSYQYRQFNSSRRSQSRTLSTSSWRSVSSSRTMDSVKLAIKNSQINSEVKQKLKSIYKDYELGKLSRQEMKDIIQKDLNLETNSTFEKSIKSVNMNYTSLIRGIDKKEVNSITNFKPNTKDEQLSKQFIKTVSLNLYKTQRIPFQKNTEQIPKPDVFGEDTWLHKQIKEERIPNQNLFLPQKLLNEQEKESLQVQRELRLVTNSYQSRNNVIYKVKGPAPCETKAILNNGDIVGLKAETQLQSSKNINVSQSSLPEQRVSRLKKYEGKILNTECNQENQWSAPINKKVTQLKNSEYNFLDQENMLMFKTYAAGDTKRSKDFGNLKQLQTSSKNIISWN</sequence>
<dbReference type="RefSeq" id="XP_012655290.1">
    <property type="nucleotide sequence ID" value="XM_012799836.1"/>
</dbReference>
<feature type="compositionally biased region" description="Low complexity" evidence="1">
    <location>
        <begin position="8"/>
        <end position="30"/>
    </location>
</feature>
<dbReference type="KEGG" id="tet:TTHERM_000694478"/>
<evidence type="ECO:0000313" key="2">
    <source>
        <dbReference type="EMBL" id="EWS72159.1"/>
    </source>
</evidence>
<name>W7XGR5_TETTS</name>
<dbReference type="GeneID" id="24440254"/>
<accession>W7XGR5</accession>
<dbReference type="Proteomes" id="UP000009168">
    <property type="component" value="Unassembled WGS sequence"/>
</dbReference>
<evidence type="ECO:0000313" key="3">
    <source>
        <dbReference type="Proteomes" id="UP000009168"/>
    </source>
</evidence>